<dbReference type="RefSeq" id="WP_305994444.1">
    <property type="nucleotide sequence ID" value="NZ_JAVAMP010000026.1"/>
</dbReference>
<keyword evidence="2" id="KW-1185">Reference proteome</keyword>
<comment type="caution">
    <text evidence="1">The sequence shown here is derived from an EMBL/GenBank/DDBJ whole genome shotgun (WGS) entry which is preliminary data.</text>
</comment>
<dbReference type="EMBL" id="JAVAMP010000026">
    <property type="protein sequence ID" value="MDP5277143.1"/>
    <property type="molecule type" value="Genomic_DNA"/>
</dbReference>
<gene>
    <name evidence="1" type="ORF">Q5Y73_23895</name>
</gene>
<sequence length="171" mass="18606">MIISQKLTNYSAYKDGTDFLGTTDITLPSIEAMTDTISGAGIAGEIDTPTIGHFGSMTVGLNWRTVDTPTIELLKQKAHSLDFRGNMQAYDPAKGETKDVGVKITVKAIPKKADLGKFAVASTTDSSNELEVTYIKIIIDGKTVLEIDKYNFICVIDGEDQLENVRKNLSI</sequence>
<dbReference type="InterPro" id="IPR006498">
    <property type="entry name" value="Tail_tube"/>
</dbReference>
<name>A0ABT9J6G7_9BACL</name>
<dbReference type="Pfam" id="PF04985">
    <property type="entry name" value="Phage_tube"/>
    <property type="match status" value="1"/>
</dbReference>
<reference evidence="1 2" key="1">
    <citation type="submission" date="2023-08" db="EMBL/GenBank/DDBJ databases">
        <authorList>
            <person name="Park J.-S."/>
        </authorList>
    </citation>
    <scope>NUCLEOTIDE SEQUENCE [LARGE SCALE GENOMIC DNA]</scope>
    <source>
        <strain evidence="1 2">2205SS18-9</strain>
    </source>
</reference>
<dbReference type="Proteomes" id="UP001231941">
    <property type="component" value="Unassembled WGS sequence"/>
</dbReference>
<evidence type="ECO:0000313" key="2">
    <source>
        <dbReference type="Proteomes" id="UP001231941"/>
    </source>
</evidence>
<evidence type="ECO:0000313" key="1">
    <source>
        <dbReference type="EMBL" id="MDP5277143.1"/>
    </source>
</evidence>
<accession>A0ABT9J6G7</accession>
<protein>
    <submittedName>
        <fullName evidence="1">Phage major tail tube protein</fullName>
    </submittedName>
</protein>
<organism evidence="1 2">
    <name type="scientific">Chengkuizengella axinellae</name>
    <dbReference type="NCBI Taxonomy" id="3064388"/>
    <lineage>
        <taxon>Bacteria</taxon>
        <taxon>Bacillati</taxon>
        <taxon>Bacillota</taxon>
        <taxon>Bacilli</taxon>
        <taxon>Bacillales</taxon>
        <taxon>Paenibacillaceae</taxon>
        <taxon>Chengkuizengella</taxon>
    </lineage>
</organism>
<proteinExistence type="predicted"/>